<reference evidence="7" key="1">
    <citation type="submission" date="2021-05" db="EMBL/GenBank/DDBJ databases">
        <authorList>
            <person name="Tigano A."/>
        </authorList>
    </citation>
    <scope>NUCLEOTIDE SEQUENCE</scope>
</reference>
<feature type="signal peptide" evidence="5">
    <location>
        <begin position="1"/>
        <end position="18"/>
    </location>
</feature>
<gene>
    <name evidence="7" type="ORF">MMEN_LOCUS7469</name>
</gene>
<keyword evidence="4" id="KW-0325">Glycoprotein</keyword>
<name>A0A8S4ATI5_9TELE</name>
<evidence type="ECO:0000313" key="8">
    <source>
        <dbReference type="Proteomes" id="UP000677803"/>
    </source>
</evidence>
<feature type="domain" description="Immunoglobulin" evidence="6">
    <location>
        <begin position="212"/>
        <end position="311"/>
    </location>
</feature>
<comment type="caution">
    <text evidence="7">The sequence shown here is derived from an EMBL/GenBank/DDBJ whole genome shotgun (WGS) entry which is preliminary data.</text>
</comment>
<feature type="domain" description="Immunoglobulin" evidence="6">
    <location>
        <begin position="21"/>
        <end position="120"/>
    </location>
</feature>
<feature type="chain" id="PRO_5035812718" evidence="5">
    <location>
        <begin position="19"/>
        <end position="432"/>
    </location>
</feature>
<evidence type="ECO:0000256" key="1">
    <source>
        <dbReference type="ARBA" id="ARBA00004370"/>
    </source>
</evidence>
<dbReference type="EMBL" id="CAJRST010007779">
    <property type="protein sequence ID" value="CAG5896384.1"/>
    <property type="molecule type" value="Genomic_DNA"/>
</dbReference>
<dbReference type="InterPro" id="IPR036179">
    <property type="entry name" value="Ig-like_dom_sf"/>
</dbReference>
<dbReference type="PANTHER" id="PTHR12080">
    <property type="entry name" value="SIGNALING LYMPHOCYTIC ACTIVATION MOLECULE"/>
    <property type="match status" value="1"/>
</dbReference>
<dbReference type="PANTHER" id="PTHR12080:SF80">
    <property type="entry name" value="IMMUNOGLOBULIN V-SET DOMAIN-CONTAINING PROTEIN"/>
    <property type="match status" value="1"/>
</dbReference>
<dbReference type="InterPro" id="IPR003599">
    <property type="entry name" value="Ig_sub"/>
</dbReference>
<keyword evidence="8" id="KW-1185">Reference proteome</keyword>
<dbReference type="AlphaFoldDB" id="A0A8S4ATI5"/>
<dbReference type="GO" id="GO:0016020">
    <property type="term" value="C:membrane"/>
    <property type="evidence" value="ECO:0007669"/>
    <property type="project" value="UniProtKB-SubCell"/>
</dbReference>
<keyword evidence="3" id="KW-0472">Membrane</keyword>
<dbReference type="Gene3D" id="2.60.40.10">
    <property type="entry name" value="Immunoglobulins"/>
    <property type="match status" value="2"/>
</dbReference>
<dbReference type="Proteomes" id="UP000677803">
    <property type="component" value="Unassembled WGS sequence"/>
</dbReference>
<comment type="subcellular location">
    <subcellularLocation>
        <location evidence="1">Membrane</location>
    </subcellularLocation>
</comment>
<evidence type="ECO:0000256" key="2">
    <source>
        <dbReference type="ARBA" id="ARBA00022729"/>
    </source>
</evidence>
<evidence type="ECO:0000313" key="7">
    <source>
        <dbReference type="EMBL" id="CAG5896384.1"/>
    </source>
</evidence>
<dbReference type="SMART" id="SM00409">
    <property type="entry name" value="IG"/>
    <property type="match status" value="2"/>
</dbReference>
<organism evidence="7 8">
    <name type="scientific">Menidia menidia</name>
    <name type="common">Atlantic silverside</name>
    <dbReference type="NCBI Taxonomy" id="238744"/>
    <lineage>
        <taxon>Eukaryota</taxon>
        <taxon>Metazoa</taxon>
        <taxon>Chordata</taxon>
        <taxon>Craniata</taxon>
        <taxon>Vertebrata</taxon>
        <taxon>Euteleostomi</taxon>
        <taxon>Actinopterygii</taxon>
        <taxon>Neopterygii</taxon>
        <taxon>Teleostei</taxon>
        <taxon>Neoteleostei</taxon>
        <taxon>Acanthomorphata</taxon>
        <taxon>Ovalentaria</taxon>
        <taxon>Atherinomorphae</taxon>
        <taxon>Atheriniformes</taxon>
        <taxon>Atherinopsidae</taxon>
        <taxon>Menidiinae</taxon>
        <taxon>Menidia</taxon>
    </lineage>
</organism>
<evidence type="ECO:0000256" key="5">
    <source>
        <dbReference type="SAM" id="SignalP"/>
    </source>
</evidence>
<dbReference type="InterPro" id="IPR015631">
    <property type="entry name" value="CD2/SLAM_rcpt"/>
</dbReference>
<keyword evidence="2 5" id="KW-0732">Signal</keyword>
<evidence type="ECO:0000256" key="3">
    <source>
        <dbReference type="ARBA" id="ARBA00023136"/>
    </source>
</evidence>
<evidence type="ECO:0000256" key="4">
    <source>
        <dbReference type="ARBA" id="ARBA00023180"/>
    </source>
</evidence>
<dbReference type="OrthoDB" id="8955135at2759"/>
<dbReference type="SUPFAM" id="SSF48726">
    <property type="entry name" value="Immunoglobulin"/>
    <property type="match status" value="2"/>
</dbReference>
<evidence type="ECO:0000259" key="6">
    <source>
        <dbReference type="SMART" id="SM00409"/>
    </source>
</evidence>
<dbReference type="InterPro" id="IPR013783">
    <property type="entry name" value="Ig-like_fold"/>
</dbReference>
<proteinExistence type="predicted"/>
<accession>A0A8S4ATI5</accession>
<protein>
    <submittedName>
        <fullName evidence="7">(Atlantic silverside) hypothetical protein</fullName>
    </submittedName>
</protein>
<sequence length="432" mass="48239">MAAAVLLLMVSLLHLLAAQGPGVLFIKSGSDLLLDANTTLRISENAFLVWKFKEIQNIVRFMFGSQNATLHQSWRDRARLFKTNYSLLLNKVTVSDSGSYGALFSGDDDKYVAKYKVQVQDPVSPVHLTVSSSSSSSLSCNLTVTCSTGNSNIHAAIQCHNQTCSLENSTMHSPHLYIYLESDHIICNHSNQVSRETNKTEIKSYCSTKPVSRAVYLQTGDSVFLNVTETDVPANFFILSWKFSGLNDLMITFSPHEKPHVHPNYSSRMDYDVKKYFVKLRNLQKADSGVYTAQATTFQVKTVAEYNVTVQDPVSPVKMAVNQREFSSVSLSCNLTVTCSTEDAHISSTFTCDNKTCRLEGGERSQITKSAASLQVQLSGQSIICNHSNQISWTKDVIKIQDHCIQYGETERYSSNYLVRSHYQTLSIHLKN</sequence>